<dbReference type="EMBL" id="JANBPY010004061">
    <property type="protein sequence ID" value="KAJ1949291.1"/>
    <property type="molecule type" value="Genomic_DNA"/>
</dbReference>
<name>A0A9W8E412_9FUNG</name>
<proteinExistence type="predicted"/>
<accession>A0A9W8E412</accession>
<organism evidence="2 3">
    <name type="scientific">Dispira parvispora</name>
    <dbReference type="NCBI Taxonomy" id="1520584"/>
    <lineage>
        <taxon>Eukaryota</taxon>
        <taxon>Fungi</taxon>
        <taxon>Fungi incertae sedis</taxon>
        <taxon>Zoopagomycota</taxon>
        <taxon>Kickxellomycotina</taxon>
        <taxon>Dimargaritomycetes</taxon>
        <taxon>Dimargaritales</taxon>
        <taxon>Dimargaritaceae</taxon>
        <taxon>Dispira</taxon>
    </lineage>
</organism>
<protein>
    <submittedName>
        <fullName evidence="2">Uncharacterized protein</fullName>
    </submittedName>
</protein>
<keyword evidence="3" id="KW-1185">Reference proteome</keyword>
<sequence>MAVKKEKKEKKSKKVKPQSKPSKRTKQKLDQQSTKENVLSNDVQSVIASLGIKPEMSAGEGLDKIHLPSDDSDLEDNLSAEEDDVPPPRPKPKQSKTKPAPKAKAKPQPFQPSMTQQITRGKATHKMLIPATPRWYEYTAPELSVDDSLPVPSDADIQNLHYQAEALYKEECAAFSAKNQAGTSQGDQNFLSSVMQSGTLSDK</sequence>
<feature type="region of interest" description="Disordered" evidence="1">
    <location>
        <begin position="178"/>
        <end position="203"/>
    </location>
</feature>
<feature type="compositionally biased region" description="Basic residues" evidence="1">
    <location>
        <begin position="90"/>
        <end position="105"/>
    </location>
</feature>
<dbReference type="AlphaFoldDB" id="A0A9W8E412"/>
<dbReference type="OrthoDB" id="28947at2759"/>
<feature type="compositionally biased region" description="Basic residues" evidence="1">
    <location>
        <begin position="7"/>
        <end position="26"/>
    </location>
</feature>
<evidence type="ECO:0000313" key="3">
    <source>
        <dbReference type="Proteomes" id="UP001150925"/>
    </source>
</evidence>
<feature type="region of interest" description="Disordered" evidence="1">
    <location>
        <begin position="1"/>
        <end position="123"/>
    </location>
</feature>
<reference evidence="2" key="1">
    <citation type="submission" date="2022-07" db="EMBL/GenBank/DDBJ databases">
        <title>Phylogenomic reconstructions and comparative analyses of Kickxellomycotina fungi.</title>
        <authorList>
            <person name="Reynolds N.K."/>
            <person name="Stajich J.E."/>
            <person name="Barry K."/>
            <person name="Grigoriev I.V."/>
            <person name="Crous P."/>
            <person name="Smith M.E."/>
        </authorList>
    </citation>
    <scope>NUCLEOTIDE SEQUENCE</scope>
    <source>
        <strain evidence="2">RSA 1196</strain>
    </source>
</reference>
<feature type="non-terminal residue" evidence="2">
    <location>
        <position position="1"/>
    </location>
</feature>
<dbReference type="Proteomes" id="UP001150925">
    <property type="component" value="Unassembled WGS sequence"/>
</dbReference>
<comment type="caution">
    <text evidence="2">The sequence shown here is derived from an EMBL/GenBank/DDBJ whole genome shotgun (WGS) entry which is preliminary data.</text>
</comment>
<evidence type="ECO:0000313" key="2">
    <source>
        <dbReference type="EMBL" id="KAJ1949291.1"/>
    </source>
</evidence>
<feature type="compositionally biased region" description="Polar residues" evidence="1">
    <location>
        <begin position="30"/>
        <end position="47"/>
    </location>
</feature>
<feature type="compositionally biased region" description="Acidic residues" evidence="1">
    <location>
        <begin position="70"/>
        <end position="85"/>
    </location>
</feature>
<evidence type="ECO:0000256" key="1">
    <source>
        <dbReference type="SAM" id="MobiDB-lite"/>
    </source>
</evidence>
<gene>
    <name evidence="2" type="ORF">IWQ62_006757</name>
</gene>